<dbReference type="InterPro" id="IPR040561">
    <property type="entry name" value="LPD38"/>
</dbReference>
<gene>
    <name evidence="2" type="ORF">CGSHiR3021_00117</name>
</gene>
<proteinExistence type="predicted"/>
<dbReference type="AlphaFoldDB" id="A4P192"/>
<accession>A4P192</accession>
<evidence type="ECO:0000313" key="3">
    <source>
        <dbReference type="Proteomes" id="UP000005596"/>
    </source>
</evidence>
<evidence type="ECO:0000259" key="1">
    <source>
        <dbReference type="Pfam" id="PF18857"/>
    </source>
</evidence>
<dbReference type="Proteomes" id="UP000005596">
    <property type="component" value="Unassembled WGS sequence"/>
</dbReference>
<reference evidence="2 3" key="1">
    <citation type="journal article" date="2007" name="Genome Biol.">
        <title>Characterization and modeling of the Haemophilus influenzae core and supragenomes based on the complete genomic sequences of Rd and 12 clinical nontypeable strains.</title>
        <authorList>
            <person name="Hogg J.S."/>
            <person name="Hu F.Z."/>
            <person name="Janto B."/>
            <person name="Boissy R."/>
            <person name="Hayes J."/>
            <person name="Keefe R."/>
            <person name="Post J.C."/>
            <person name="Ehrlich G.D."/>
        </authorList>
    </citation>
    <scope>NUCLEOTIDE SEQUENCE [LARGE SCALE GENOMIC DNA]</scope>
    <source>
        <strain evidence="2 3">22.4-21</strain>
    </source>
</reference>
<organism evidence="2 3">
    <name type="scientific">Haemophilus influenzae 22.4-21</name>
    <dbReference type="NCBI Taxonomy" id="375063"/>
    <lineage>
        <taxon>Bacteria</taxon>
        <taxon>Pseudomonadati</taxon>
        <taxon>Pseudomonadota</taxon>
        <taxon>Gammaproteobacteria</taxon>
        <taxon>Pasteurellales</taxon>
        <taxon>Pasteurellaceae</taxon>
        <taxon>Haemophilus</taxon>
    </lineage>
</organism>
<dbReference type="Pfam" id="PF18857">
    <property type="entry name" value="LPD38"/>
    <property type="match status" value="1"/>
</dbReference>
<sequence>MAWNFATNIVKGAVGDISLTEAGTNMLAHSLKTFAPISPSEISAAKYPMEKAALTITPTLLQPLMQNVVNRSAFGNKITTNYVRDDKLKAEQSKATTAQFWKDVAINLNDTMGIDMHPEQIKNLFDGYSSIFGSLKELSTIFVENPNREALGRKTKMPFVNQFIGTTNEFSIQSRYYEASEEARKVATEYESRKNRGALDGWLDDDKRKLIRFYEQDKNTTQTMRSEKAKLTRALRSGKISAIAYENGIKRYNKDMSRVQAKMLRKYRIMEGLNTN</sequence>
<name>A4P192_HAEIF</name>
<evidence type="ECO:0000313" key="2">
    <source>
        <dbReference type="EMBL" id="EDK12823.1"/>
    </source>
</evidence>
<dbReference type="EMBL" id="AAZJ01000024">
    <property type="protein sequence ID" value="EDK12823.1"/>
    <property type="molecule type" value="Genomic_DNA"/>
</dbReference>
<dbReference type="BioCyc" id="HINF375063:G119K-2252-MONOMER"/>
<protein>
    <recommendedName>
        <fullName evidence="1">Large polyvalent protein associated domain-containing protein</fullName>
    </recommendedName>
</protein>
<feature type="domain" description="Large polyvalent protein associated" evidence="1">
    <location>
        <begin position="22"/>
        <end position="133"/>
    </location>
</feature>